<organism evidence="2 3">
    <name type="scientific">Lasiosphaeria hispida</name>
    <dbReference type="NCBI Taxonomy" id="260671"/>
    <lineage>
        <taxon>Eukaryota</taxon>
        <taxon>Fungi</taxon>
        <taxon>Dikarya</taxon>
        <taxon>Ascomycota</taxon>
        <taxon>Pezizomycotina</taxon>
        <taxon>Sordariomycetes</taxon>
        <taxon>Sordariomycetidae</taxon>
        <taxon>Sordariales</taxon>
        <taxon>Lasiosphaeriaceae</taxon>
        <taxon>Lasiosphaeria</taxon>
    </lineage>
</organism>
<dbReference type="EMBL" id="JAUIQD010000001">
    <property type="protein sequence ID" value="KAK3364074.1"/>
    <property type="molecule type" value="Genomic_DNA"/>
</dbReference>
<reference evidence="2" key="2">
    <citation type="submission" date="2023-06" db="EMBL/GenBank/DDBJ databases">
        <authorList>
            <consortium name="Lawrence Berkeley National Laboratory"/>
            <person name="Haridas S."/>
            <person name="Hensen N."/>
            <person name="Bonometti L."/>
            <person name="Westerberg I."/>
            <person name="Brannstrom I.O."/>
            <person name="Guillou S."/>
            <person name="Cros-Aarteil S."/>
            <person name="Calhoun S."/>
            <person name="Kuo A."/>
            <person name="Mondo S."/>
            <person name="Pangilinan J."/>
            <person name="Riley R."/>
            <person name="Labutti K."/>
            <person name="Andreopoulos B."/>
            <person name="Lipzen A."/>
            <person name="Chen C."/>
            <person name="Yanf M."/>
            <person name="Daum C."/>
            <person name="Ng V."/>
            <person name="Clum A."/>
            <person name="Steindorff A."/>
            <person name="Ohm R."/>
            <person name="Martin F."/>
            <person name="Silar P."/>
            <person name="Natvig D."/>
            <person name="Lalanne C."/>
            <person name="Gautier V."/>
            <person name="Ament-Velasquez S.L."/>
            <person name="Kruys A."/>
            <person name="Hutchinson M.I."/>
            <person name="Powell A.J."/>
            <person name="Barry K."/>
            <person name="Miller A.N."/>
            <person name="Grigoriev I.V."/>
            <person name="Debuchy R."/>
            <person name="Gladieux P."/>
            <person name="Thoren M.H."/>
            <person name="Johannesson H."/>
        </authorList>
    </citation>
    <scope>NUCLEOTIDE SEQUENCE</scope>
    <source>
        <strain evidence="2">CBS 955.72</strain>
    </source>
</reference>
<keyword evidence="1" id="KW-0472">Membrane</keyword>
<dbReference type="AlphaFoldDB" id="A0AAJ0HWU2"/>
<reference evidence="2" key="1">
    <citation type="journal article" date="2023" name="Mol. Phylogenet. Evol.">
        <title>Genome-scale phylogeny and comparative genomics of the fungal order Sordariales.</title>
        <authorList>
            <person name="Hensen N."/>
            <person name="Bonometti L."/>
            <person name="Westerberg I."/>
            <person name="Brannstrom I.O."/>
            <person name="Guillou S."/>
            <person name="Cros-Aarteil S."/>
            <person name="Calhoun S."/>
            <person name="Haridas S."/>
            <person name="Kuo A."/>
            <person name="Mondo S."/>
            <person name="Pangilinan J."/>
            <person name="Riley R."/>
            <person name="LaButti K."/>
            <person name="Andreopoulos B."/>
            <person name="Lipzen A."/>
            <person name="Chen C."/>
            <person name="Yan M."/>
            <person name="Daum C."/>
            <person name="Ng V."/>
            <person name="Clum A."/>
            <person name="Steindorff A."/>
            <person name="Ohm R.A."/>
            <person name="Martin F."/>
            <person name="Silar P."/>
            <person name="Natvig D.O."/>
            <person name="Lalanne C."/>
            <person name="Gautier V."/>
            <person name="Ament-Velasquez S.L."/>
            <person name="Kruys A."/>
            <person name="Hutchinson M.I."/>
            <person name="Powell A.J."/>
            <person name="Barry K."/>
            <person name="Miller A.N."/>
            <person name="Grigoriev I.V."/>
            <person name="Debuchy R."/>
            <person name="Gladieux P."/>
            <person name="Hiltunen Thoren M."/>
            <person name="Johannesson H."/>
        </authorList>
    </citation>
    <scope>NUCLEOTIDE SEQUENCE</scope>
    <source>
        <strain evidence="2">CBS 955.72</strain>
    </source>
</reference>
<protein>
    <submittedName>
        <fullName evidence="2">Uncharacterized protein</fullName>
    </submittedName>
</protein>
<keyword evidence="1" id="KW-0812">Transmembrane</keyword>
<name>A0AAJ0HWU2_9PEZI</name>
<accession>A0AAJ0HWU2</accession>
<dbReference type="Proteomes" id="UP001275084">
    <property type="component" value="Unassembled WGS sequence"/>
</dbReference>
<evidence type="ECO:0000313" key="3">
    <source>
        <dbReference type="Proteomes" id="UP001275084"/>
    </source>
</evidence>
<sequence>MRLSVDTDTFRHADIALTLTFISAASHVAFHSFRRILTWTRCRFWSIWTTYFILDGRTSHSLFRHAFFLSWFGTFFDFWSRAWSRDMTLVSGLVSTHDFGLGMVSTYGTNWSSLDMVSSRFDSTYDDTRHSFYMDFGSRHCLDDIRRYDMTFGLGTWSRRHDFGLLAMT</sequence>
<keyword evidence="3" id="KW-1185">Reference proteome</keyword>
<evidence type="ECO:0000256" key="1">
    <source>
        <dbReference type="SAM" id="Phobius"/>
    </source>
</evidence>
<proteinExistence type="predicted"/>
<keyword evidence="1" id="KW-1133">Transmembrane helix</keyword>
<comment type="caution">
    <text evidence="2">The sequence shown here is derived from an EMBL/GenBank/DDBJ whole genome shotgun (WGS) entry which is preliminary data.</text>
</comment>
<feature type="transmembrane region" description="Helical" evidence="1">
    <location>
        <begin position="15"/>
        <end position="33"/>
    </location>
</feature>
<gene>
    <name evidence="2" type="ORF">B0T25DRAFT_529218</name>
</gene>
<evidence type="ECO:0000313" key="2">
    <source>
        <dbReference type="EMBL" id="KAK3364074.1"/>
    </source>
</evidence>